<dbReference type="AlphaFoldDB" id="A0A2M4DA37"/>
<name>A0A2M4DA37_ANODA</name>
<accession>A0A2M4DA37</accession>
<reference evidence="2" key="1">
    <citation type="submission" date="2018-01" db="EMBL/GenBank/DDBJ databases">
        <title>An insight into the sialome of Amazonian anophelines.</title>
        <authorList>
            <person name="Ribeiro J.M."/>
            <person name="Scarpassa V."/>
            <person name="Calvo E."/>
        </authorList>
    </citation>
    <scope>NUCLEOTIDE SEQUENCE</scope>
</reference>
<sequence>MGVCVCVCVLHVCCTTQVLSEGDYRDLYFIPTSWYRNKPHQRNHSVRPTPSLCLVFSRSLSLSHTRQ</sequence>
<keyword evidence="1" id="KW-0732">Signal</keyword>
<proteinExistence type="predicted"/>
<feature type="signal peptide" evidence="1">
    <location>
        <begin position="1"/>
        <end position="20"/>
    </location>
</feature>
<organism evidence="2">
    <name type="scientific">Anopheles darlingi</name>
    <name type="common">Mosquito</name>
    <dbReference type="NCBI Taxonomy" id="43151"/>
    <lineage>
        <taxon>Eukaryota</taxon>
        <taxon>Metazoa</taxon>
        <taxon>Ecdysozoa</taxon>
        <taxon>Arthropoda</taxon>
        <taxon>Hexapoda</taxon>
        <taxon>Insecta</taxon>
        <taxon>Pterygota</taxon>
        <taxon>Neoptera</taxon>
        <taxon>Endopterygota</taxon>
        <taxon>Diptera</taxon>
        <taxon>Nematocera</taxon>
        <taxon>Culicoidea</taxon>
        <taxon>Culicidae</taxon>
        <taxon>Anophelinae</taxon>
        <taxon>Anopheles</taxon>
    </lineage>
</organism>
<evidence type="ECO:0000313" key="2">
    <source>
        <dbReference type="EMBL" id="MBW74426.1"/>
    </source>
</evidence>
<protein>
    <submittedName>
        <fullName evidence="2">Putative secreted protein</fullName>
    </submittedName>
</protein>
<evidence type="ECO:0000256" key="1">
    <source>
        <dbReference type="SAM" id="SignalP"/>
    </source>
</evidence>
<dbReference type="EMBL" id="GGFL01010248">
    <property type="protein sequence ID" value="MBW74426.1"/>
    <property type="molecule type" value="Transcribed_RNA"/>
</dbReference>
<feature type="chain" id="PRO_5014772920" evidence="1">
    <location>
        <begin position="21"/>
        <end position="67"/>
    </location>
</feature>